<protein>
    <submittedName>
        <fullName evidence="1">Uncharacterized protein</fullName>
    </submittedName>
</protein>
<evidence type="ECO:0000313" key="2">
    <source>
        <dbReference type="Proteomes" id="UP000765509"/>
    </source>
</evidence>
<comment type="caution">
    <text evidence="1">The sequence shown here is derived from an EMBL/GenBank/DDBJ whole genome shotgun (WGS) entry which is preliminary data.</text>
</comment>
<evidence type="ECO:0000313" key="1">
    <source>
        <dbReference type="EMBL" id="MBW0488198.1"/>
    </source>
</evidence>
<proteinExistence type="predicted"/>
<sequence>MTITYKEGRSHTNVDGLSIWPLDNVKSNPDYEPEVATKIAIHFMEIDKRRNFRNSRWAPEFGTSDSGNTQPQGTKTAILGISSSELHNKIFSSVTKSYDKHKQCSTILQLLQQKYRSPQLESQLEEPWWRDYKENEYFLIDGLIYHREKHTSDHLTLILQ</sequence>
<reference evidence="1" key="1">
    <citation type="submission" date="2021-03" db="EMBL/GenBank/DDBJ databases">
        <title>Draft genome sequence of rust myrtle Austropuccinia psidii MF-1, a brazilian biotype.</title>
        <authorList>
            <person name="Quecine M.C."/>
            <person name="Pachon D.M.R."/>
            <person name="Bonatelli M.L."/>
            <person name="Correr F.H."/>
            <person name="Franceschini L.M."/>
            <person name="Leite T.F."/>
            <person name="Margarido G.R.A."/>
            <person name="Almeida C.A."/>
            <person name="Ferrarezi J.A."/>
            <person name="Labate C.A."/>
        </authorList>
    </citation>
    <scope>NUCLEOTIDE SEQUENCE</scope>
    <source>
        <strain evidence="1">MF-1</strain>
    </source>
</reference>
<gene>
    <name evidence="1" type="ORF">O181_027913</name>
</gene>
<dbReference type="Proteomes" id="UP000765509">
    <property type="component" value="Unassembled WGS sequence"/>
</dbReference>
<dbReference type="EMBL" id="AVOT02009488">
    <property type="protein sequence ID" value="MBW0488198.1"/>
    <property type="molecule type" value="Genomic_DNA"/>
</dbReference>
<accession>A0A9Q3H1C1</accession>
<organism evidence="1 2">
    <name type="scientific">Austropuccinia psidii MF-1</name>
    <dbReference type="NCBI Taxonomy" id="1389203"/>
    <lineage>
        <taxon>Eukaryota</taxon>
        <taxon>Fungi</taxon>
        <taxon>Dikarya</taxon>
        <taxon>Basidiomycota</taxon>
        <taxon>Pucciniomycotina</taxon>
        <taxon>Pucciniomycetes</taxon>
        <taxon>Pucciniales</taxon>
        <taxon>Sphaerophragmiaceae</taxon>
        <taxon>Austropuccinia</taxon>
    </lineage>
</organism>
<dbReference type="AlphaFoldDB" id="A0A9Q3H1C1"/>
<name>A0A9Q3H1C1_9BASI</name>
<keyword evidence="2" id="KW-1185">Reference proteome</keyword>